<evidence type="ECO:0000313" key="4">
    <source>
        <dbReference type="Proteomes" id="UP001180489"/>
    </source>
</evidence>
<dbReference type="Proteomes" id="UP001180489">
    <property type="component" value="Unassembled WGS sequence"/>
</dbReference>
<dbReference type="RefSeq" id="WP_311635015.1">
    <property type="nucleotide sequence ID" value="NZ_JAVRFF010000012.1"/>
</dbReference>
<sequence>MSSLTLSGFDTYEEAEAAAEAAFGDGSDTEMQDAPGTVDTPDPPRTGEDHPAGTADECDHPGPNGTTDRPDPRDVAANPHINWDGIPDYVVDRTSNEPLYRSDTRDPSVIFNQGFQPKNPAGADLWNYVLTNQPAQYVSTTTSDHLNWGPQYVYDIRAPGGIDINATYGSHSPYPDQQEIAFPGGIKPEYIKGVWQMNPDGTHGQYLPNPNYDPAAGGNNSPPVDPPDWTDSDVDMPDADEPLPSSPDPMDID</sequence>
<evidence type="ECO:0000259" key="2">
    <source>
        <dbReference type="Pfam" id="PF22596"/>
    </source>
</evidence>
<feature type="region of interest" description="Disordered" evidence="1">
    <location>
        <begin position="201"/>
        <end position="253"/>
    </location>
</feature>
<dbReference type="Gene3D" id="3.90.210.10">
    <property type="entry name" value="Heat-Labile Enterotoxin, subunit A"/>
    <property type="match status" value="1"/>
</dbReference>
<reference evidence="3" key="1">
    <citation type="submission" date="2024-05" db="EMBL/GenBank/DDBJ databases">
        <title>30 novel species of actinomycetes from the DSMZ collection.</title>
        <authorList>
            <person name="Nouioui I."/>
        </authorList>
    </citation>
    <scope>NUCLEOTIDE SEQUENCE</scope>
    <source>
        <strain evidence="3">DSM 41014</strain>
    </source>
</reference>
<dbReference type="Pfam" id="PF22596">
    <property type="entry name" value="Scabin-like"/>
    <property type="match status" value="1"/>
</dbReference>
<organism evidence="3 4">
    <name type="scientific">Streptomyces hintoniae</name>
    <dbReference type="NCBI Taxonomy" id="3075521"/>
    <lineage>
        <taxon>Bacteria</taxon>
        <taxon>Bacillati</taxon>
        <taxon>Actinomycetota</taxon>
        <taxon>Actinomycetes</taxon>
        <taxon>Kitasatosporales</taxon>
        <taxon>Streptomycetaceae</taxon>
        <taxon>Streptomyces</taxon>
    </lineage>
</organism>
<evidence type="ECO:0000313" key="3">
    <source>
        <dbReference type="EMBL" id="MDT0472922.1"/>
    </source>
</evidence>
<dbReference type="EMBL" id="JAVRFF010000012">
    <property type="protein sequence ID" value="MDT0472922.1"/>
    <property type="molecule type" value="Genomic_DNA"/>
</dbReference>
<evidence type="ECO:0000256" key="1">
    <source>
        <dbReference type="SAM" id="MobiDB-lite"/>
    </source>
</evidence>
<dbReference type="SUPFAM" id="SSF56399">
    <property type="entry name" value="ADP-ribosylation"/>
    <property type="match status" value="1"/>
</dbReference>
<gene>
    <name evidence="3" type="ORF">RM863_12385</name>
</gene>
<keyword evidence="4" id="KW-1185">Reference proteome</keyword>
<proteinExistence type="predicted"/>
<feature type="domain" description="Pierisin-like" evidence="2">
    <location>
        <begin position="99"/>
        <end position="212"/>
    </location>
</feature>
<accession>A0ABU2UI30</accession>
<dbReference type="InterPro" id="IPR054695">
    <property type="entry name" value="Pierisin-like_dom"/>
</dbReference>
<feature type="region of interest" description="Disordered" evidence="1">
    <location>
        <begin position="16"/>
        <end position="89"/>
    </location>
</feature>
<name>A0ABU2UI30_9ACTN</name>
<protein>
    <submittedName>
        <fullName evidence="3">Enterotoxin A family protein</fullName>
    </submittedName>
</protein>
<comment type="caution">
    <text evidence="3">The sequence shown here is derived from an EMBL/GenBank/DDBJ whole genome shotgun (WGS) entry which is preliminary data.</text>
</comment>
<feature type="compositionally biased region" description="Acidic residues" evidence="1">
    <location>
        <begin position="228"/>
        <end position="241"/>
    </location>
</feature>